<accession>A0AAQ4EEW0</accession>
<organism evidence="8 9">
    <name type="scientific">Amblyomma americanum</name>
    <name type="common">Lone star tick</name>
    <dbReference type="NCBI Taxonomy" id="6943"/>
    <lineage>
        <taxon>Eukaryota</taxon>
        <taxon>Metazoa</taxon>
        <taxon>Ecdysozoa</taxon>
        <taxon>Arthropoda</taxon>
        <taxon>Chelicerata</taxon>
        <taxon>Arachnida</taxon>
        <taxon>Acari</taxon>
        <taxon>Parasitiformes</taxon>
        <taxon>Ixodida</taxon>
        <taxon>Ixodoidea</taxon>
        <taxon>Ixodidae</taxon>
        <taxon>Amblyomminae</taxon>
        <taxon>Amblyomma</taxon>
    </lineage>
</organism>
<dbReference type="GO" id="GO:0030036">
    <property type="term" value="P:actin cytoskeleton organization"/>
    <property type="evidence" value="ECO:0007669"/>
    <property type="project" value="TreeGrafter"/>
</dbReference>
<dbReference type="GO" id="GO:0005886">
    <property type="term" value="C:plasma membrane"/>
    <property type="evidence" value="ECO:0007669"/>
    <property type="project" value="TreeGrafter"/>
</dbReference>
<comment type="similarity">
    <text evidence="2">Belongs to the angiomotin family.</text>
</comment>
<comment type="subcellular location">
    <subcellularLocation>
        <location evidence="1">Cell junction</location>
    </subcellularLocation>
</comment>
<evidence type="ECO:0000256" key="3">
    <source>
        <dbReference type="ARBA" id="ARBA00022553"/>
    </source>
</evidence>
<evidence type="ECO:0000256" key="1">
    <source>
        <dbReference type="ARBA" id="ARBA00004282"/>
    </source>
</evidence>
<dbReference type="GO" id="GO:0031410">
    <property type="term" value="C:cytoplasmic vesicle"/>
    <property type="evidence" value="ECO:0007669"/>
    <property type="project" value="TreeGrafter"/>
</dbReference>
<keyword evidence="9" id="KW-1185">Reference proteome</keyword>
<dbReference type="PANTHER" id="PTHR14826">
    <property type="entry name" value="ANGIOMOTIN"/>
    <property type="match status" value="1"/>
</dbReference>
<evidence type="ECO:0000256" key="4">
    <source>
        <dbReference type="ARBA" id="ARBA00022949"/>
    </source>
</evidence>
<comment type="caution">
    <text evidence="8">The sequence shown here is derived from an EMBL/GenBank/DDBJ whole genome shotgun (WGS) entry which is preliminary data.</text>
</comment>
<protein>
    <recommendedName>
        <fullName evidence="7">Angiomotin C-terminal domain-containing protein</fullName>
    </recommendedName>
</protein>
<evidence type="ECO:0000256" key="5">
    <source>
        <dbReference type="ARBA" id="ARBA00023054"/>
    </source>
</evidence>
<evidence type="ECO:0000259" key="7">
    <source>
        <dbReference type="Pfam" id="PF12240"/>
    </source>
</evidence>
<dbReference type="Proteomes" id="UP001321473">
    <property type="component" value="Unassembled WGS sequence"/>
</dbReference>
<dbReference type="EMBL" id="JARKHS020017192">
    <property type="protein sequence ID" value="KAK8773210.1"/>
    <property type="molecule type" value="Genomic_DNA"/>
</dbReference>
<reference evidence="8 9" key="1">
    <citation type="journal article" date="2023" name="Arcadia Sci">
        <title>De novo assembly of a long-read Amblyomma americanum tick genome.</title>
        <authorList>
            <person name="Chou S."/>
            <person name="Poskanzer K.E."/>
            <person name="Rollins M."/>
            <person name="Thuy-Boun P.S."/>
        </authorList>
    </citation>
    <scope>NUCLEOTIDE SEQUENCE [LARGE SCALE GENOMIC DNA]</scope>
    <source>
        <strain evidence="8">F_SG_1</strain>
        <tissue evidence="8">Salivary glands</tissue>
    </source>
</reference>
<feature type="domain" description="Angiomotin C-terminal" evidence="7">
    <location>
        <begin position="78"/>
        <end position="176"/>
    </location>
</feature>
<keyword evidence="3" id="KW-0597">Phosphoprotein</keyword>
<keyword evidence="4" id="KW-0965">Cell junction</keyword>
<evidence type="ECO:0000313" key="8">
    <source>
        <dbReference type="EMBL" id="KAK8773210.1"/>
    </source>
</evidence>
<feature type="coiled-coil region" evidence="6">
    <location>
        <begin position="16"/>
        <end position="71"/>
    </location>
</feature>
<dbReference type="Pfam" id="PF12240">
    <property type="entry name" value="Angiomotin_C"/>
    <property type="match status" value="1"/>
</dbReference>
<keyword evidence="5 6" id="KW-0175">Coiled coil</keyword>
<dbReference type="PRINTS" id="PR01807">
    <property type="entry name" value="ANGIOMOTIN"/>
</dbReference>
<dbReference type="InterPro" id="IPR009114">
    <property type="entry name" value="Angiomotin"/>
</dbReference>
<proteinExistence type="inferred from homology"/>
<dbReference type="InterPro" id="IPR024646">
    <property type="entry name" value="Angiomotin_C"/>
</dbReference>
<dbReference type="PANTHER" id="PTHR14826:SF14">
    <property type="entry name" value="ANGIOMOTIN_C DOMAIN-CONTAINING PROTEIN"/>
    <property type="match status" value="1"/>
</dbReference>
<sequence length="176" mass="20786">MSTKSSEEVGRRDVLIAQLLTQNRELTADKERKEIELQAQRAILQEQRNHIEILDNALNNAQANVVRLEEECRKKQFYVERVGQLQKHLADMQMASERSLQMEKRFRSQLERGVENLTALKIDGKSQGNSRKEVEDMEMLRKTLREYEKIISLENEVAKWEQRYLEESTMRHIAVD</sequence>
<dbReference type="InterPro" id="IPR051747">
    <property type="entry name" value="Angiomotin-like"/>
</dbReference>
<gene>
    <name evidence="8" type="ORF">V5799_012256</name>
</gene>
<name>A0AAQ4EEW0_AMBAM</name>
<dbReference type="GO" id="GO:0030334">
    <property type="term" value="P:regulation of cell migration"/>
    <property type="evidence" value="ECO:0007669"/>
    <property type="project" value="TreeGrafter"/>
</dbReference>
<evidence type="ECO:0000313" key="9">
    <source>
        <dbReference type="Proteomes" id="UP001321473"/>
    </source>
</evidence>
<evidence type="ECO:0000256" key="2">
    <source>
        <dbReference type="ARBA" id="ARBA00010300"/>
    </source>
</evidence>
<dbReference type="AlphaFoldDB" id="A0AAQ4EEW0"/>
<dbReference type="GO" id="GO:0005923">
    <property type="term" value="C:bicellular tight junction"/>
    <property type="evidence" value="ECO:0007669"/>
    <property type="project" value="TreeGrafter"/>
</dbReference>
<evidence type="ECO:0000256" key="6">
    <source>
        <dbReference type="SAM" id="Coils"/>
    </source>
</evidence>